<protein>
    <submittedName>
        <fullName evidence="5">Gliding motility-associated protein GldM</fullName>
    </submittedName>
</protein>
<dbReference type="AlphaFoldDB" id="A0A1H8I8B8"/>
<evidence type="ECO:0000259" key="1">
    <source>
        <dbReference type="Pfam" id="PF12080"/>
    </source>
</evidence>
<dbReference type="NCBIfam" id="TIGR03517">
    <property type="entry name" value="GldM_gliding"/>
    <property type="match status" value="1"/>
</dbReference>
<dbReference type="InterPro" id="IPR022719">
    <property type="entry name" value="Motility-assoc_prot_GldM_C"/>
</dbReference>
<dbReference type="InterPro" id="IPR022720">
    <property type="entry name" value="Motility-assoc_prot_GldM_N"/>
</dbReference>
<dbReference type="InterPro" id="IPR019859">
    <property type="entry name" value="Motility-assoc_prot_GldM"/>
</dbReference>
<dbReference type="Pfam" id="PF21602">
    <property type="entry name" value="GldM_3rd"/>
    <property type="match status" value="1"/>
</dbReference>
<feature type="domain" description="Gliding motility-associated protein GldM first immunoglobulin-like" evidence="3">
    <location>
        <begin position="230"/>
        <end position="322"/>
    </location>
</feature>
<evidence type="ECO:0000259" key="4">
    <source>
        <dbReference type="Pfam" id="PF21602"/>
    </source>
</evidence>
<accession>A0A1H8I8B8</accession>
<dbReference type="Pfam" id="PF12081">
    <property type="entry name" value="GldM_1st"/>
    <property type="match status" value="1"/>
</dbReference>
<dbReference type="STRING" id="604089.SAMN04487942_0481"/>
<evidence type="ECO:0000259" key="3">
    <source>
        <dbReference type="Pfam" id="PF21601"/>
    </source>
</evidence>
<evidence type="ECO:0000313" key="5">
    <source>
        <dbReference type="EMBL" id="SEN65020.1"/>
    </source>
</evidence>
<dbReference type="Pfam" id="PF12080">
    <property type="entry name" value="GldM_4th"/>
    <property type="match status" value="1"/>
</dbReference>
<dbReference type="OrthoDB" id="1490890at2"/>
<dbReference type="Pfam" id="PF21601">
    <property type="entry name" value="GldM_2nd"/>
    <property type="match status" value="1"/>
</dbReference>
<keyword evidence="6" id="KW-1185">Reference proteome</keyword>
<dbReference type="RefSeq" id="WP_091165165.1">
    <property type="nucleotide sequence ID" value="NZ_CBCSFM010000001.1"/>
</dbReference>
<dbReference type="InterPro" id="IPR048405">
    <property type="entry name" value="GldM_Ig-like-1"/>
</dbReference>
<sequence>MAGGKLTPRQKMINLMYLVFIAMLALNMSKEVLSAFGLMNEKFEGANSSAQLSNTQMLAGLDAKASEAGGEFTAASATAHKVEVITKNFYDYIGKIKSEVLVGTEVDPETGKLPYEAMDKGDNIDHLWFSPSGYSAKGKEVVATIEKYKSDMKLALGDNKKLSPILSEVDTKFNLADVKNKDGIAVDYLDYHFKGFPAVASLAKLSAWQNDVKKAETDVYNTLLGKAAVAAASYSNYQAIVVLDKSAYFQGEKVTGKVVLGRYDENTKPTSFSGPGKIVNGQAVIAMTAGNVGEQTINGQFTFLEDGKNIPLKFQGNYVVVPRPNSATISADKMNVVYRGVVNPMTISFAGVSADKVSVSAPGLSSAGNGKYNMSPGSGSEVLINVTATLNDGSKVSDKKAFRIKGIPGPTGTIRGEMGVVKGPKSNLEIATIGAKLVDFDFQVGLDVVGFNLKVTGQPTVVVQGNRLNAQCKSVLSKAGRGDQVTISEIKTKLVGAGSYLLPRTAPVIFEIQ</sequence>
<name>A0A1H8I8B8_9FLAO</name>
<feature type="domain" description="Gliding motility-associated protein GldM N-terminal" evidence="2">
    <location>
        <begin position="31"/>
        <end position="225"/>
    </location>
</feature>
<organism evidence="5 6">
    <name type="scientific">Flavobacterium sinopsychrotolerans</name>
    <dbReference type="NCBI Taxonomy" id="604089"/>
    <lineage>
        <taxon>Bacteria</taxon>
        <taxon>Pseudomonadati</taxon>
        <taxon>Bacteroidota</taxon>
        <taxon>Flavobacteriia</taxon>
        <taxon>Flavobacteriales</taxon>
        <taxon>Flavobacteriaceae</taxon>
        <taxon>Flavobacterium</taxon>
    </lineage>
</organism>
<proteinExistence type="predicted"/>
<gene>
    <name evidence="5" type="ORF">SAMN04487942_0481</name>
</gene>
<dbReference type="EMBL" id="FODN01000001">
    <property type="protein sequence ID" value="SEN65020.1"/>
    <property type="molecule type" value="Genomic_DNA"/>
</dbReference>
<dbReference type="InterPro" id="IPR048406">
    <property type="entry name" value="GldM_Ig-like-2"/>
</dbReference>
<reference evidence="6" key="1">
    <citation type="submission" date="2016-10" db="EMBL/GenBank/DDBJ databases">
        <authorList>
            <person name="Varghese N."/>
            <person name="Submissions S."/>
        </authorList>
    </citation>
    <scope>NUCLEOTIDE SEQUENCE [LARGE SCALE GENOMIC DNA]</scope>
    <source>
        <strain evidence="6">CGMCC 1.8704</strain>
    </source>
</reference>
<dbReference type="Proteomes" id="UP000198657">
    <property type="component" value="Unassembled WGS sequence"/>
</dbReference>
<feature type="domain" description="Gliding motility-associated protein GldM second immunoglobulin-like" evidence="4">
    <location>
        <begin position="326"/>
        <end position="405"/>
    </location>
</feature>
<evidence type="ECO:0000313" key="6">
    <source>
        <dbReference type="Proteomes" id="UP000198657"/>
    </source>
</evidence>
<evidence type="ECO:0000259" key="2">
    <source>
        <dbReference type="Pfam" id="PF12081"/>
    </source>
</evidence>
<feature type="domain" description="Gliding motility-associated protein GldM C-terminal" evidence="1">
    <location>
        <begin position="408"/>
        <end position="497"/>
    </location>
</feature>